<name>A0A0C2WES5_AMAMK</name>
<dbReference type="PANTHER" id="PTHR46481:SF10">
    <property type="entry name" value="ZINC FINGER BED DOMAIN-CONTAINING PROTEIN 39"/>
    <property type="match status" value="1"/>
</dbReference>
<protein>
    <submittedName>
        <fullName evidence="6">Uncharacterized protein</fullName>
    </submittedName>
</protein>
<organism evidence="6 7">
    <name type="scientific">Amanita muscaria (strain Koide BX008)</name>
    <dbReference type="NCBI Taxonomy" id="946122"/>
    <lineage>
        <taxon>Eukaryota</taxon>
        <taxon>Fungi</taxon>
        <taxon>Dikarya</taxon>
        <taxon>Basidiomycota</taxon>
        <taxon>Agaricomycotina</taxon>
        <taxon>Agaricomycetes</taxon>
        <taxon>Agaricomycetidae</taxon>
        <taxon>Agaricales</taxon>
        <taxon>Pluteineae</taxon>
        <taxon>Amanitaceae</taxon>
        <taxon>Amanita</taxon>
    </lineage>
</organism>
<evidence type="ECO:0000256" key="5">
    <source>
        <dbReference type="ARBA" id="ARBA00023242"/>
    </source>
</evidence>
<dbReference type="OrthoDB" id="3359487at2759"/>
<comment type="subcellular location">
    <subcellularLocation>
        <location evidence="1">Nucleus</location>
    </subcellularLocation>
</comment>
<keyword evidence="2" id="KW-0479">Metal-binding</keyword>
<dbReference type="AlphaFoldDB" id="A0A0C2WES5"/>
<feature type="non-terminal residue" evidence="6">
    <location>
        <position position="1"/>
    </location>
</feature>
<evidence type="ECO:0000256" key="3">
    <source>
        <dbReference type="ARBA" id="ARBA00022771"/>
    </source>
</evidence>
<keyword evidence="4" id="KW-0862">Zinc</keyword>
<dbReference type="Proteomes" id="UP000054549">
    <property type="component" value="Unassembled WGS sequence"/>
</dbReference>
<feature type="non-terminal residue" evidence="6">
    <location>
        <position position="189"/>
    </location>
</feature>
<dbReference type="PANTHER" id="PTHR46481">
    <property type="entry name" value="ZINC FINGER BED DOMAIN-CONTAINING PROTEIN 4"/>
    <property type="match status" value="1"/>
</dbReference>
<proteinExistence type="predicted"/>
<dbReference type="InterPro" id="IPR052035">
    <property type="entry name" value="ZnF_BED_domain_contain"/>
</dbReference>
<keyword evidence="5" id="KW-0539">Nucleus</keyword>
<evidence type="ECO:0000313" key="7">
    <source>
        <dbReference type="Proteomes" id="UP000054549"/>
    </source>
</evidence>
<gene>
    <name evidence="6" type="ORF">M378DRAFT_57248</name>
</gene>
<evidence type="ECO:0000256" key="4">
    <source>
        <dbReference type="ARBA" id="ARBA00022833"/>
    </source>
</evidence>
<dbReference type="EMBL" id="KN818572">
    <property type="protein sequence ID" value="KIL55066.1"/>
    <property type="molecule type" value="Genomic_DNA"/>
</dbReference>
<dbReference type="STRING" id="946122.A0A0C2WES5"/>
<keyword evidence="7" id="KW-1185">Reference proteome</keyword>
<dbReference type="HOGENOM" id="CLU_099691_1_0_1"/>
<evidence type="ECO:0000313" key="6">
    <source>
        <dbReference type="EMBL" id="KIL55066.1"/>
    </source>
</evidence>
<keyword evidence="3" id="KW-0863">Zinc-finger</keyword>
<dbReference type="InParanoid" id="A0A0C2WES5"/>
<dbReference type="GO" id="GO:0008270">
    <property type="term" value="F:zinc ion binding"/>
    <property type="evidence" value="ECO:0007669"/>
    <property type="project" value="UniProtKB-KW"/>
</dbReference>
<accession>A0A0C2WES5</accession>
<evidence type="ECO:0000256" key="1">
    <source>
        <dbReference type="ARBA" id="ARBA00004123"/>
    </source>
</evidence>
<evidence type="ECO:0000256" key="2">
    <source>
        <dbReference type="ARBA" id="ARBA00022723"/>
    </source>
</evidence>
<sequence length="189" mass="22554">QLRKVAYAIKNSSTKLLPRWREICKENQMKVRVMPRDVTTRWNSTFEMLDFAIEYKRALDQITGERDCKLRDYELLRREWAIASELRDIFKDATLFFSREIAPNLAMVIPAMDHIDEVFETNMTTSKYSPAITAALRIGKYTLNRYYTKTDYSETYRIAMGKYSYIDLCIILMHLFPVLHPRHKLVYFR</sequence>
<reference evidence="6 7" key="1">
    <citation type="submission" date="2014-04" db="EMBL/GenBank/DDBJ databases">
        <title>Evolutionary Origins and Diversification of the Mycorrhizal Mutualists.</title>
        <authorList>
            <consortium name="DOE Joint Genome Institute"/>
            <consortium name="Mycorrhizal Genomics Consortium"/>
            <person name="Kohler A."/>
            <person name="Kuo A."/>
            <person name="Nagy L.G."/>
            <person name="Floudas D."/>
            <person name="Copeland A."/>
            <person name="Barry K.W."/>
            <person name="Cichocki N."/>
            <person name="Veneault-Fourrey C."/>
            <person name="LaButti K."/>
            <person name="Lindquist E.A."/>
            <person name="Lipzen A."/>
            <person name="Lundell T."/>
            <person name="Morin E."/>
            <person name="Murat C."/>
            <person name="Riley R."/>
            <person name="Ohm R."/>
            <person name="Sun H."/>
            <person name="Tunlid A."/>
            <person name="Henrissat B."/>
            <person name="Grigoriev I.V."/>
            <person name="Hibbett D.S."/>
            <person name="Martin F."/>
        </authorList>
    </citation>
    <scope>NUCLEOTIDE SEQUENCE [LARGE SCALE GENOMIC DNA]</scope>
    <source>
        <strain evidence="6 7">Koide BX008</strain>
    </source>
</reference>
<dbReference type="InterPro" id="IPR012337">
    <property type="entry name" value="RNaseH-like_sf"/>
</dbReference>
<dbReference type="GO" id="GO:0005634">
    <property type="term" value="C:nucleus"/>
    <property type="evidence" value="ECO:0007669"/>
    <property type="project" value="UniProtKB-SubCell"/>
</dbReference>
<dbReference type="SUPFAM" id="SSF53098">
    <property type="entry name" value="Ribonuclease H-like"/>
    <property type="match status" value="1"/>
</dbReference>